<accession>A0A1B7HR95</accession>
<sequence length="154" mass="17134">MVAIVLEMNTKLTTVPNTSFLAGVLFLLSKSTIVIDISIINDMIIALSKRVNGGINMRVKCPDCGVRAPVFAIEHKDNKDVDLSCRCINTECLSQFVMTVAFMHHTNKHKKVNARKKSPRSVISIVNNLNTDQQRDLVGILTEMIKKDESGVHQ</sequence>
<proteinExistence type="predicted"/>
<dbReference type="EMBL" id="LXEP01000032">
    <property type="protein sequence ID" value="OAT18168.1"/>
    <property type="molecule type" value="Genomic_DNA"/>
</dbReference>
<evidence type="ECO:0000313" key="1">
    <source>
        <dbReference type="EMBL" id="OAT18168.1"/>
    </source>
</evidence>
<organism evidence="1 2">
    <name type="scientific">Buttiauxella gaviniae ATCC 51604</name>
    <dbReference type="NCBI Taxonomy" id="1354253"/>
    <lineage>
        <taxon>Bacteria</taxon>
        <taxon>Pseudomonadati</taxon>
        <taxon>Pseudomonadota</taxon>
        <taxon>Gammaproteobacteria</taxon>
        <taxon>Enterobacterales</taxon>
        <taxon>Enterobacteriaceae</taxon>
        <taxon>Buttiauxella</taxon>
    </lineage>
</organism>
<name>A0A1B7HR95_9ENTR</name>
<evidence type="ECO:0000313" key="2">
    <source>
        <dbReference type="Proteomes" id="UP000078504"/>
    </source>
</evidence>
<gene>
    <name evidence="1" type="ORF">M977_03689</name>
</gene>
<dbReference type="PATRIC" id="fig|1354253.4.peg.3764"/>
<comment type="caution">
    <text evidence="1">The sequence shown here is derived from an EMBL/GenBank/DDBJ whole genome shotgun (WGS) entry which is preliminary data.</text>
</comment>
<reference evidence="1 2" key="1">
    <citation type="submission" date="2016-04" db="EMBL/GenBank/DDBJ databases">
        <title>ATOL: Assembling a taxonomically balanced genome-scale reconstruction of the evolutionary history of the Enterobacteriaceae.</title>
        <authorList>
            <person name="Plunkett G.III."/>
            <person name="Neeno-Eckwall E.C."/>
            <person name="Glasner J.D."/>
            <person name="Perna N.T."/>
        </authorList>
    </citation>
    <scope>NUCLEOTIDE SEQUENCE [LARGE SCALE GENOMIC DNA]</scope>
    <source>
        <strain evidence="1 2">ATCC 51604</strain>
    </source>
</reference>
<dbReference type="AlphaFoldDB" id="A0A1B7HR95"/>
<dbReference type="Proteomes" id="UP000078504">
    <property type="component" value="Unassembled WGS sequence"/>
</dbReference>
<protein>
    <submittedName>
        <fullName evidence="1">Ogr/Delta-like zinc finger protein</fullName>
    </submittedName>
</protein>